<name>A0A7Y7WVT4_9PSED</name>
<evidence type="ECO:0000256" key="1">
    <source>
        <dbReference type="SAM" id="Phobius"/>
    </source>
</evidence>
<keyword evidence="1" id="KW-1133">Transmembrane helix</keyword>
<protein>
    <submittedName>
        <fullName evidence="2">Uncharacterized protein</fullName>
    </submittedName>
</protein>
<feature type="transmembrane region" description="Helical" evidence="1">
    <location>
        <begin position="63"/>
        <end position="85"/>
    </location>
</feature>
<organism evidence="2 3">
    <name type="scientific">Pseudomonas gingeri</name>
    <dbReference type="NCBI Taxonomy" id="117681"/>
    <lineage>
        <taxon>Bacteria</taxon>
        <taxon>Pseudomonadati</taxon>
        <taxon>Pseudomonadota</taxon>
        <taxon>Gammaproteobacteria</taxon>
        <taxon>Pseudomonadales</taxon>
        <taxon>Pseudomonadaceae</taxon>
        <taxon>Pseudomonas</taxon>
    </lineage>
</organism>
<sequence length="141" mass="14797">MATFYDYFKENMEGLGLPAPESLFGTLSAAVATASTLLTQIDKFGKAVTIGELIGAGTRLEQLAIIGACSAAFYVGAVIGSIAVATGRSLAGGLSIADVLAMARTNNLDRHWLSACLIQYPGVYQPQLPGRQLYRNARGVV</sequence>
<keyword evidence="1" id="KW-0472">Membrane</keyword>
<proteinExistence type="predicted"/>
<dbReference type="RefSeq" id="WP_152742337.1">
    <property type="nucleotide sequence ID" value="NZ_JACAQA010000028.1"/>
</dbReference>
<dbReference type="EMBL" id="JACAQA010000028">
    <property type="protein sequence ID" value="NWB88387.1"/>
    <property type="molecule type" value="Genomic_DNA"/>
</dbReference>
<evidence type="ECO:0000313" key="2">
    <source>
        <dbReference type="EMBL" id="NWB88387.1"/>
    </source>
</evidence>
<evidence type="ECO:0000313" key="3">
    <source>
        <dbReference type="Proteomes" id="UP000522864"/>
    </source>
</evidence>
<dbReference type="AlphaFoldDB" id="A0A7Y7WVT4"/>
<reference evidence="2 3" key="1">
    <citation type="submission" date="2020-04" db="EMBL/GenBank/DDBJ databases">
        <title>Molecular characterization of pseudomonads from Agaricus bisporus reveal novel blotch 2 pathogens in Western Europe.</title>
        <authorList>
            <person name="Taparia T."/>
            <person name="Krijger M."/>
            <person name="Haynes E."/>
            <person name="Elpinstone J.G."/>
            <person name="Noble R."/>
            <person name="Van Der Wolf J."/>
        </authorList>
    </citation>
    <scope>NUCLEOTIDE SEQUENCE [LARGE SCALE GENOMIC DNA]</scope>
    <source>
        <strain evidence="2 3">G9001</strain>
    </source>
</reference>
<gene>
    <name evidence="2" type="ORF">HX830_26305</name>
</gene>
<accession>A0A7Y7WVT4</accession>
<comment type="caution">
    <text evidence="2">The sequence shown here is derived from an EMBL/GenBank/DDBJ whole genome shotgun (WGS) entry which is preliminary data.</text>
</comment>
<dbReference type="Proteomes" id="UP000522864">
    <property type="component" value="Unassembled WGS sequence"/>
</dbReference>
<keyword evidence="1" id="KW-0812">Transmembrane</keyword>